<name>A0A0F9FVP0_9ZZZZ</name>
<gene>
    <name evidence="1" type="ORF">LCGC14_2257720</name>
</gene>
<sequence length="251" mass="26584">MTTRRFPNRIFGDYPVPYEVYKEQLYPFGQVLELPAGQIFRFGRMGGTIGVAATLYQSEVPNAQFGTMAVQTAMVAGDTSILYTNGTVSITENEFTEGTIIVESAAALGHIYPVKSHGSGGSGATITANLMDGVTVQAAVTTSEKVTALKNPWLDTVICTTANTAMLCGVPQLIVEIAHHSWFQTHGFASIRDEGAVTIVGKPARRSETTAGSVTFMDMDEGSSAADDGLCGIALQVGVTGDFIGIFLKID</sequence>
<organism evidence="1">
    <name type="scientific">marine sediment metagenome</name>
    <dbReference type="NCBI Taxonomy" id="412755"/>
    <lineage>
        <taxon>unclassified sequences</taxon>
        <taxon>metagenomes</taxon>
        <taxon>ecological metagenomes</taxon>
    </lineage>
</organism>
<reference evidence="1" key="1">
    <citation type="journal article" date="2015" name="Nature">
        <title>Complex archaea that bridge the gap between prokaryotes and eukaryotes.</title>
        <authorList>
            <person name="Spang A."/>
            <person name="Saw J.H."/>
            <person name="Jorgensen S.L."/>
            <person name="Zaremba-Niedzwiedzka K."/>
            <person name="Martijn J."/>
            <person name="Lind A.E."/>
            <person name="van Eijk R."/>
            <person name="Schleper C."/>
            <person name="Guy L."/>
            <person name="Ettema T.J."/>
        </authorList>
    </citation>
    <scope>NUCLEOTIDE SEQUENCE</scope>
</reference>
<proteinExistence type="predicted"/>
<protein>
    <submittedName>
        <fullName evidence="1">Uncharacterized protein</fullName>
    </submittedName>
</protein>
<accession>A0A0F9FVP0</accession>
<comment type="caution">
    <text evidence="1">The sequence shown here is derived from an EMBL/GenBank/DDBJ whole genome shotgun (WGS) entry which is preliminary data.</text>
</comment>
<dbReference type="AlphaFoldDB" id="A0A0F9FVP0"/>
<dbReference type="EMBL" id="LAZR01030922">
    <property type="protein sequence ID" value="KKL55207.1"/>
    <property type="molecule type" value="Genomic_DNA"/>
</dbReference>
<evidence type="ECO:0000313" key="1">
    <source>
        <dbReference type="EMBL" id="KKL55207.1"/>
    </source>
</evidence>